<dbReference type="OrthoDB" id="16824at2759"/>
<gene>
    <name evidence="1" type="ORF">BJ085DRAFT_38612</name>
</gene>
<name>A0A4P9ZWR9_9FUNG</name>
<dbReference type="Proteomes" id="UP000268162">
    <property type="component" value="Unassembled WGS sequence"/>
</dbReference>
<dbReference type="Pfam" id="PF08520">
    <property type="entry name" value="Mitofissin"/>
    <property type="match status" value="1"/>
</dbReference>
<proteinExistence type="predicted"/>
<dbReference type="AlphaFoldDB" id="A0A4P9ZWR9"/>
<evidence type="ECO:0000313" key="2">
    <source>
        <dbReference type="Proteomes" id="UP000268162"/>
    </source>
</evidence>
<keyword evidence="2" id="KW-1185">Reference proteome</keyword>
<dbReference type="STRING" id="215637.A0A4P9ZWR9"/>
<sequence>MVGKLIHYAADAVLISAVLAGIRRSSGLTFKTDSIESKEFRSVIESFLNIGEKTIDFGTSILSTTSFFERRP</sequence>
<dbReference type="PANTHER" id="PTHR28075:SF1">
    <property type="entry name" value="DUF1748-DOMAIN-CONTAINING PROTEIN"/>
    <property type="match status" value="1"/>
</dbReference>
<protein>
    <recommendedName>
        <fullName evidence="3">DUF1748-domain-containing protein</fullName>
    </recommendedName>
</protein>
<evidence type="ECO:0008006" key="3">
    <source>
        <dbReference type="Google" id="ProtNLM"/>
    </source>
</evidence>
<dbReference type="PANTHER" id="PTHR28075">
    <property type="entry name" value="CHROMOSOME 16, WHOLE GENOME SHOTGUN SEQUENCE"/>
    <property type="match status" value="1"/>
</dbReference>
<reference evidence="2" key="1">
    <citation type="journal article" date="2018" name="Nat. Microbiol.">
        <title>Leveraging single-cell genomics to expand the fungal tree of life.</title>
        <authorList>
            <person name="Ahrendt S.R."/>
            <person name="Quandt C.A."/>
            <person name="Ciobanu D."/>
            <person name="Clum A."/>
            <person name="Salamov A."/>
            <person name="Andreopoulos B."/>
            <person name="Cheng J.F."/>
            <person name="Woyke T."/>
            <person name="Pelin A."/>
            <person name="Henrissat B."/>
            <person name="Reynolds N.K."/>
            <person name="Benny G.L."/>
            <person name="Smith M.E."/>
            <person name="James T.Y."/>
            <person name="Grigoriev I.V."/>
        </authorList>
    </citation>
    <scope>NUCLEOTIDE SEQUENCE [LARGE SCALE GENOMIC DNA]</scope>
    <source>
        <strain evidence="2">RSA 468</strain>
    </source>
</reference>
<dbReference type="GO" id="GO:0005737">
    <property type="term" value="C:cytoplasm"/>
    <property type="evidence" value="ECO:0007669"/>
    <property type="project" value="TreeGrafter"/>
</dbReference>
<dbReference type="InterPro" id="IPR013726">
    <property type="entry name" value="Mitofissin"/>
</dbReference>
<evidence type="ECO:0000313" key="1">
    <source>
        <dbReference type="EMBL" id="RKP37140.1"/>
    </source>
</evidence>
<organism evidence="1 2">
    <name type="scientific">Dimargaris cristalligena</name>
    <dbReference type="NCBI Taxonomy" id="215637"/>
    <lineage>
        <taxon>Eukaryota</taxon>
        <taxon>Fungi</taxon>
        <taxon>Fungi incertae sedis</taxon>
        <taxon>Zoopagomycota</taxon>
        <taxon>Kickxellomycotina</taxon>
        <taxon>Dimargaritomycetes</taxon>
        <taxon>Dimargaritales</taxon>
        <taxon>Dimargaritaceae</taxon>
        <taxon>Dimargaris</taxon>
    </lineage>
</organism>
<dbReference type="EMBL" id="ML002537">
    <property type="protein sequence ID" value="RKP37140.1"/>
    <property type="molecule type" value="Genomic_DNA"/>
</dbReference>
<accession>A0A4P9ZWR9</accession>